<feature type="non-terminal residue" evidence="1">
    <location>
        <position position="1"/>
    </location>
</feature>
<feature type="non-terminal residue" evidence="1">
    <location>
        <position position="41"/>
    </location>
</feature>
<gene>
    <name evidence="1" type="ORF">METZ01_LOCUS331079</name>
</gene>
<name>A0A382PZW3_9ZZZZ</name>
<proteinExistence type="predicted"/>
<organism evidence="1">
    <name type="scientific">marine metagenome</name>
    <dbReference type="NCBI Taxonomy" id="408172"/>
    <lineage>
        <taxon>unclassified sequences</taxon>
        <taxon>metagenomes</taxon>
        <taxon>ecological metagenomes</taxon>
    </lineage>
</organism>
<dbReference type="AlphaFoldDB" id="A0A382PZW3"/>
<dbReference type="EMBL" id="UINC01110608">
    <property type="protein sequence ID" value="SVC78225.1"/>
    <property type="molecule type" value="Genomic_DNA"/>
</dbReference>
<accession>A0A382PZW3</accession>
<reference evidence="1" key="1">
    <citation type="submission" date="2018-05" db="EMBL/GenBank/DDBJ databases">
        <authorList>
            <person name="Lanie J.A."/>
            <person name="Ng W.-L."/>
            <person name="Kazmierczak K.M."/>
            <person name="Andrzejewski T.M."/>
            <person name="Davidsen T.M."/>
            <person name="Wayne K.J."/>
            <person name="Tettelin H."/>
            <person name="Glass J.I."/>
            <person name="Rusch D."/>
            <person name="Podicherti R."/>
            <person name="Tsui H.-C.T."/>
            <person name="Winkler M.E."/>
        </authorList>
    </citation>
    <scope>NUCLEOTIDE SEQUENCE</scope>
</reference>
<evidence type="ECO:0000313" key="1">
    <source>
        <dbReference type="EMBL" id="SVC78225.1"/>
    </source>
</evidence>
<sequence length="41" mass="4869">WELMSPANQRYLCLMWVVLTGTRKNVTRLLMKVMSDSQCQH</sequence>
<protein>
    <submittedName>
        <fullName evidence="1">Uncharacterized protein</fullName>
    </submittedName>
</protein>